<dbReference type="EMBL" id="JAAAHW010003106">
    <property type="protein sequence ID" value="KAF9988723.1"/>
    <property type="molecule type" value="Genomic_DNA"/>
</dbReference>
<organism evidence="2 3">
    <name type="scientific">Modicella reniformis</name>
    <dbReference type="NCBI Taxonomy" id="1440133"/>
    <lineage>
        <taxon>Eukaryota</taxon>
        <taxon>Fungi</taxon>
        <taxon>Fungi incertae sedis</taxon>
        <taxon>Mucoromycota</taxon>
        <taxon>Mortierellomycotina</taxon>
        <taxon>Mortierellomycetes</taxon>
        <taxon>Mortierellales</taxon>
        <taxon>Mortierellaceae</taxon>
        <taxon>Modicella</taxon>
    </lineage>
</organism>
<dbReference type="OrthoDB" id="2440080at2759"/>
<gene>
    <name evidence="2" type="ORF">BGZ65_001268</name>
</gene>
<feature type="compositionally biased region" description="Low complexity" evidence="1">
    <location>
        <begin position="38"/>
        <end position="47"/>
    </location>
</feature>
<reference evidence="2" key="1">
    <citation type="journal article" date="2020" name="Fungal Divers.">
        <title>Resolving the Mortierellaceae phylogeny through synthesis of multi-gene phylogenetics and phylogenomics.</title>
        <authorList>
            <person name="Vandepol N."/>
            <person name="Liber J."/>
            <person name="Desiro A."/>
            <person name="Na H."/>
            <person name="Kennedy M."/>
            <person name="Barry K."/>
            <person name="Grigoriev I.V."/>
            <person name="Miller A.N."/>
            <person name="O'Donnell K."/>
            <person name="Stajich J.E."/>
            <person name="Bonito G."/>
        </authorList>
    </citation>
    <scope>NUCLEOTIDE SEQUENCE</scope>
    <source>
        <strain evidence="2">MES-2147</strain>
    </source>
</reference>
<evidence type="ECO:0000313" key="2">
    <source>
        <dbReference type="EMBL" id="KAF9988723.1"/>
    </source>
</evidence>
<feature type="non-terminal residue" evidence="2">
    <location>
        <position position="78"/>
    </location>
</feature>
<sequence>APTVSTITGGVIENCDSPDDTSSIAGSVRSPVESEAPSSSNSTTDTTDLQRVLKEIDENEFVVGVSEDRNRRCRRTME</sequence>
<evidence type="ECO:0000313" key="3">
    <source>
        <dbReference type="Proteomes" id="UP000749646"/>
    </source>
</evidence>
<feature type="region of interest" description="Disordered" evidence="1">
    <location>
        <begin position="1"/>
        <end position="48"/>
    </location>
</feature>
<keyword evidence="3" id="KW-1185">Reference proteome</keyword>
<comment type="caution">
    <text evidence="2">The sequence shown here is derived from an EMBL/GenBank/DDBJ whole genome shotgun (WGS) entry which is preliminary data.</text>
</comment>
<protein>
    <submittedName>
        <fullName evidence="2">Uncharacterized protein</fullName>
    </submittedName>
</protein>
<name>A0A9P6MBR7_9FUNG</name>
<feature type="non-terminal residue" evidence="2">
    <location>
        <position position="1"/>
    </location>
</feature>
<dbReference type="AlphaFoldDB" id="A0A9P6MBR7"/>
<dbReference type="Proteomes" id="UP000749646">
    <property type="component" value="Unassembled WGS sequence"/>
</dbReference>
<evidence type="ECO:0000256" key="1">
    <source>
        <dbReference type="SAM" id="MobiDB-lite"/>
    </source>
</evidence>
<accession>A0A9P6MBR7</accession>
<proteinExistence type="predicted"/>